<dbReference type="GO" id="GO:0030170">
    <property type="term" value="F:pyridoxal phosphate binding"/>
    <property type="evidence" value="ECO:0007669"/>
    <property type="project" value="UniProtKB-UniRule"/>
</dbReference>
<dbReference type="GO" id="GO:0030632">
    <property type="term" value="P:D-alanine biosynthetic process"/>
    <property type="evidence" value="ECO:0007669"/>
    <property type="project" value="UniProtKB-UniRule"/>
</dbReference>
<evidence type="ECO:0000256" key="8">
    <source>
        <dbReference type="PIRSR" id="PIRSR600821-50"/>
    </source>
</evidence>
<dbReference type="PANTHER" id="PTHR30511:SF0">
    <property type="entry name" value="ALANINE RACEMASE, CATABOLIC-RELATED"/>
    <property type="match status" value="1"/>
</dbReference>
<evidence type="ECO:0000256" key="9">
    <source>
        <dbReference type="PIRSR" id="PIRSR600821-52"/>
    </source>
</evidence>
<sequence>MNHLEADNRSSLLPRVTIDREALQANWRTLARLNRTGRTGAAVKANGYGLGAVPVALALAEAGCRDFFTAWVEEGAELRPALDEAGIGDARIYILQGVDLTDIPLCLDARLTPVLSTLAQIAAWGEGLERADRRAPAALQFETGMNRLGLDESALPIVEAAMHGALDVSMVMSHLASADEDPDQSEHQRARFMGIADRFPGAERSLANSAACFLGPDYTLDLTRPGIALYGGRAGPQSDGRPNTVATLSAAVLQIREARTGERAGYGGSARLERPTRIATVGLGYADGYLRTLSGAGIPMRGLSPGPHAVLAGHSVPILGRISMDLTLLDVTDLPEDAIQPGDRAEFFGPNVALDEVAAAAGTIGYELLTGLGQRVRRSWSSPIARVEHSREARYSE</sequence>
<dbReference type="Gene3D" id="3.20.20.10">
    <property type="entry name" value="Alanine racemase"/>
    <property type="match status" value="1"/>
</dbReference>
<dbReference type="InterPro" id="IPR029066">
    <property type="entry name" value="PLP-binding_barrel"/>
</dbReference>
<feature type="binding site" evidence="7 9">
    <location>
        <position position="324"/>
    </location>
    <ligand>
        <name>substrate</name>
    </ligand>
</feature>
<evidence type="ECO:0000313" key="11">
    <source>
        <dbReference type="EMBL" id="SMC50773.1"/>
    </source>
</evidence>
<dbReference type="PRINTS" id="PR00992">
    <property type="entry name" value="ALARACEMASE"/>
</dbReference>
<protein>
    <recommendedName>
        <fullName evidence="4 7">Alanine racemase</fullName>
        <ecNumber evidence="4 7">5.1.1.1</ecNumber>
    </recommendedName>
</protein>
<dbReference type="Pfam" id="PF00842">
    <property type="entry name" value="Ala_racemase_C"/>
    <property type="match status" value="1"/>
</dbReference>
<evidence type="ECO:0000256" key="5">
    <source>
        <dbReference type="ARBA" id="ARBA00022898"/>
    </source>
</evidence>
<gene>
    <name evidence="11" type="ORF">SAMN06297251_10349</name>
</gene>
<dbReference type="HAMAP" id="MF_01201">
    <property type="entry name" value="Ala_racemase"/>
    <property type="match status" value="1"/>
</dbReference>
<dbReference type="PROSITE" id="PS00395">
    <property type="entry name" value="ALANINE_RACEMASE"/>
    <property type="match status" value="1"/>
</dbReference>
<dbReference type="NCBIfam" id="TIGR00492">
    <property type="entry name" value="alr"/>
    <property type="match status" value="1"/>
</dbReference>
<feature type="active site" description="Proton acceptor; specific for L-alanine" evidence="7">
    <location>
        <position position="266"/>
    </location>
</feature>
<evidence type="ECO:0000259" key="10">
    <source>
        <dbReference type="SMART" id="SM01005"/>
    </source>
</evidence>
<dbReference type="Proteomes" id="UP000192656">
    <property type="component" value="Unassembled WGS sequence"/>
</dbReference>
<keyword evidence="5 7" id="KW-0663">Pyridoxal phosphate</keyword>
<accession>A0A1W1ZR53</accession>
<dbReference type="SMART" id="SM01005">
    <property type="entry name" value="Ala_racemase_C"/>
    <property type="match status" value="1"/>
</dbReference>
<dbReference type="CDD" id="cd00430">
    <property type="entry name" value="PLPDE_III_AR"/>
    <property type="match status" value="1"/>
</dbReference>
<dbReference type="InterPro" id="IPR020622">
    <property type="entry name" value="Ala_racemase_pyridoxalP-BS"/>
</dbReference>
<dbReference type="EC" id="5.1.1.1" evidence="4 7"/>
<evidence type="ECO:0000256" key="1">
    <source>
        <dbReference type="ARBA" id="ARBA00000316"/>
    </source>
</evidence>
<feature type="active site" description="Proton acceptor; specific for D-alanine" evidence="7">
    <location>
        <position position="44"/>
    </location>
</feature>
<evidence type="ECO:0000256" key="7">
    <source>
        <dbReference type="HAMAP-Rule" id="MF_01201"/>
    </source>
</evidence>
<feature type="domain" description="Alanine racemase C-terminal" evidence="10">
    <location>
        <begin position="245"/>
        <end position="381"/>
    </location>
</feature>
<feature type="modified residue" description="N6-(pyridoxal phosphate)lysine" evidence="7 8">
    <location>
        <position position="44"/>
    </location>
</feature>
<comment type="function">
    <text evidence="7">Catalyzes the interconversion of L-alanine and D-alanine. May also act on other amino acids.</text>
</comment>
<dbReference type="SUPFAM" id="SSF51419">
    <property type="entry name" value="PLP-binding barrel"/>
    <property type="match status" value="1"/>
</dbReference>
<dbReference type="Gene3D" id="2.40.37.10">
    <property type="entry name" value="Lyase, Ornithine Decarboxylase, Chain A, domain 1"/>
    <property type="match status" value="1"/>
</dbReference>
<dbReference type="InterPro" id="IPR000821">
    <property type="entry name" value="Ala_racemase"/>
</dbReference>
<dbReference type="Pfam" id="PF01168">
    <property type="entry name" value="Ala_racemase_N"/>
    <property type="match status" value="1"/>
</dbReference>
<comment type="similarity">
    <text evidence="3 7">Belongs to the alanine racemase family.</text>
</comment>
<dbReference type="UniPathway" id="UPA00042">
    <property type="reaction ID" value="UER00497"/>
</dbReference>
<evidence type="ECO:0000313" key="12">
    <source>
        <dbReference type="Proteomes" id="UP000192656"/>
    </source>
</evidence>
<keyword evidence="12" id="KW-1185">Reference proteome</keyword>
<dbReference type="GO" id="GO:0008784">
    <property type="term" value="F:alanine racemase activity"/>
    <property type="evidence" value="ECO:0007669"/>
    <property type="project" value="UniProtKB-UniRule"/>
</dbReference>
<dbReference type="PANTHER" id="PTHR30511">
    <property type="entry name" value="ALANINE RACEMASE"/>
    <property type="match status" value="1"/>
</dbReference>
<comment type="catalytic activity">
    <reaction evidence="1 7">
        <text>L-alanine = D-alanine</text>
        <dbReference type="Rhea" id="RHEA:20249"/>
        <dbReference type="ChEBI" id="CHEBI:57416"/>
        <dbReference type="ChEBI" id="CHEBI:57972"/>
        <dbReference type="EC" id="5.1.1.1"/>
    </reaction>
</comment>
<dbReference type="SUPFAM" id="SSF50621">
    <property type="entry name" value="Alanine racemase C-terminal domain-like"/>
    <property type="match status" value="1"/>
</dbReference>
<evidence type="ECO:0000256" key="4">
    <source>
        <dbReference type="ARBA" id="ARBA00013089"/>
    </source>
</evidence>
<dbReference type="EMBL" id="FWXR01000003">
    <property type="protein sequence ID" value="SMC50773.1"/>
    <property type="molecule type" value="Genomic_DNA"/>
</dbReference>
<dbReference type="InterPro" id="IPR011079">
    <property type="entry name" value="Ala_racemase_C"/>
</dbReference>
<dbReference type="STRING" id="937218.SAMN06297251_10349"/>
<dbReference type="InterPro" id="IPR009006">
    <property type="entry name" value="Ala_racemase/Decarboxylase_C"/>
</dbReference>
<dbReference type="OrthoDB" id="9813814at2"/>
<reference evidence="11 12" key="1">
    <citation type="submission" date="2017-04" db="EMBL/GenBank/DDBJ databases">
        <authorList>
            <person name="Afonso C.L."/>
            <person name="Miller P.J."/>
            <person name="Scott M.A."/>
            <person name="Spackman E."/>
            <person name="Goraichik I."/>
            <person name="Dimitrov K.M."/>
            <person name="Suarez D.L."/>
            <person name="Swayne D.E."/>
        </authorList>
    </citation>
    <scope>NUCLEOTIDE SEQUENCE [LARGE SCALE GENOMIC DNA]</scope>
    <source>
        <strain evidence="11 12">CGMCC 1.10972</strain>
    </source>
</reference>
<evidence type="ECO:0000256" key="6">
    <source>
        <dbReference type="ARBA" id="ARBA00023235"/>
    </source>
</evidence>
<feature type="binding site" evidence="7 9">
    <location>
        <position position="147"/>
    </location>
    <ligand>
        <name>substrate</name>
    </ligand>
</feature>
<evidence type="ECO:0000256" key="2">
    <source>
        <dbReference type="ARBA" id="ARBA00001933"/>
    </source>
</evidence>
<comment type="pathway">
    <text evidence="7">Amino-acid biosynthesis; D-alanine biosynthesis; D-alanine from L-alanine: step 1/1.</text>
</comment>
<proteinExistence type="inferred from homology"/>
<dbReference type="AlphaFoldDB" id="A0A1W1ZR53"/>
<organism evidence="11 12">
    <name type="scientific">Fulvimarina manganoxydans</name>
    <dbReference type="NCBI Taxonomy" id="937218"/>
    <lineage>
        <taxon>Bacteria</taxon>
        <taxon>Pseudomonadati</taxon>
        <taxon>Pseudomonadota</taxon>
        <taxon>Alphaproteobacteria</taxon>
        <taxon>Hyphomicrobiales</taxon>
        <taxon>Aurantimonadaceae</taxon>
        <taxon>Fulvimarina</taxon>
    </lineage>
</organism>
<comment type="cofactor">
    <cofactor evidence="2 7 8">
        <name>pyridoxal 5'-phosphate</name>
        <dbReference type="ChEBI" id="CHEBI:597326"/>
    </cofactor>
</comment>
<dbReference type="RefSeq" id="WP_084408887.1">
    <property type="nucleotide sequence ID" value="NZ_FWXR01000003.1"/>
</dbReference>
<keyword evidence="6 7" id="KW-0413">Isomerase</keyword>
<dbReference type="InterPro" id="IPR001608">
    <property type="entry name" value="Ala_racemase_N"/>
</dbReference>
<dbReference type="GO" id="GO:0005829">
    <property type="term" value="C:cytosol"/>
    <property type="evidence" value="ECO:0007669"/>
    <property type="project" value="TreeGrafter"/>
</dbReference>
<name>A0A1W1ZR53_9HYPH</name>
<evidence type="ECO:0000256" key="3">
    <source>
        <dbReference type="ARBA" id="ARBA00007880"/>
    </source>
</evidence>